<dbReference type="Pfam" id="PF01402">
    <property type="entry name" value="RHH_1"/>
    <property type="match status" value="1"/>
</dbReference>
<dbReference type="Gene3D" id="1.10.1220.10">
    <property type="entry name" value="Met repressor-like"/>
    <property type="match status" value="1"/>
</dbReference>
<accession>K2PGN8</accession>
<dbReference type="RefSeq" id="WP_009452554.1">
    <property type="nucleotide sequence ID" value="NZ_AMSI01000020.1"/>
</dbReference>
<dbReference type="PATRIC" id="fig|1231190.3.peg.4471"/>
<dbReference type="Proteomes" id="UP000007374">
    <property type="component" value="Unassembled WGS sequence"/>
</dbReference>
<sequence length="69" mass="8234">MAKKTMTLNLSDEEMEVLERLCEKKDLSKTALIRQSLRLYQRIEERLEKGDKLFFEHEASKEKAEVMML</sequence>
<reference evidence="2 3" key="1">
    <citation type="journal article" date="2012" name="J. Bacteriol.">
        <title>Genome Sequence of Nitratireductor indicus Type Strain C115.</title>
        <authorList>
            <person name="Lai Q."/>
            <person name="Li G."/>
            <person name="Yu Z."/>
            <person name="Shao Z."/>
        </authorList>
    </citation>
    <scope>NUCLEOTIDE SEQUENCE [LARGE SCALE GENOMIC DNA]</scope>
    <source>
        <strain evidence="2 3">C115</strain>
    </source>
</reference>
<dbReference type="AlphaFoldDB" id="K2PGN8"/>
<dbReference type="EMBL" id="AMSI01000020">
    <property type="protein sequence ID" value="EKF40262.1"/>
    <property type="molecule type" value="Genomic_DNA"/>
</dbReference>
<gene>
    <name evidence="2" type="ORF">NA8A_21641</name>
</gene>
<feature type="domain" description="Ribbon-helix-helix protein CopG" evidence="1">
    <location>
        <begin position="7"/>
        <end position="40"/>
    </location>
</feature>
<dbReference type="InterPro" id="IPR013321">
    <property type="entry name" value="Arc_rbn_hlx_hlx"/>
</dbReference>
<evidence type="ECO:0000313" key="3">
    <source>
        <dbReference type="Proteomes" id="UP000007374"/>
    </source>
</evidence>
<protein>
    <recommendedName>
        <fullName evidence="1">Ribbon-helix-helix protein CopG domain-containing protein</fullName>
    </recommendedName>
</protein>
<dbReference type="InterPro" id="IPR002145">
    <property type="entry name" value="CopG"/>
</dbReference>
<dbReference type="eggNOG" id="ENOG5032Z1Q">
    <property type="taxonomic scope" value="Bacteria"/>
</dbReference>
<keyword evidence="3" id="KW-1185">Reference proteome</keyword>
<evidence type="ECO:0000313" key="2">
    <source>
        <dbReference type="EMBL" id="EKF40262.1"/>
    </source>
</evidence>
<evidence type="ECO:0000259" key="1">
    <source>
        <dbReference type="Pfam" id="PF01402"/>
    </source>
</evidence>
<comment type="caution">
    <text evidence="2">The sequence shown here is derived from an EMBL/GenBank/DDBJ whole genome shotgun (WGS) entry which is preliminary data.</text>
</comment>
<dbReference type="GO" id="GO:0006355">
    <property type="term" value="P:regulation of DNA-templated transcription"/>
    <property type="evidence" value="ECO:0007669"/>
    <property type="project" value="InterPro"/>
</dbReference>
<proteinExistence type="predicted"/>
<name>K2PGN8_9HYPH</name>
<dbReference type="STRING" id="721133.SAMN05216176_11570"/>
<organism evidence="2 3">
    <name type="scientific">Nitratireductor indicus C115</name>
    <dbReference type="NCBI Taxonomy" id="1231190"/>
    <lineage>
        <taxon>Bacteria</taxon>
        <taxon>Pseudomonadati</taxon>
        <taxon>Pseudomonadota</taxon>
        <taxon>Alphaproteobacteria</taxon>
        <taxon>Hyphomicrobiales</taxon>
        <taxon>Phyllobacteriaceae</taxon>
        <taxon>Nitratireductor</taxon>
    </lineage>
</organism>